<dbReference type="Proteomes" id="UP001297370">
    <property type="component" value="Unassembled WGS sequence"/>
</dbReference>
<evidence type="ECO:0000313" key="4">
    <source>
        <dbReference type="EMBL" id="RHG21985.1"/>
    </source>
</evidence>
<evidence type="ECO:0000313" key="7">
    <source>
        <dbReference type="Proteomes" id="UP000285697"/>
    </source>
</evidence>
<dbReference type="EMBL" id="QSSX01000086">
    <property type="protein sequence ID" value="RGM16466.1"/>
    <property type="molecule type" value="Genomic_DNA"/>
</dbReference>
<evidence type="ECO:0000313" key="6">
    <source>
        <dbReference type="Proteomes" id="UP000284472"/>
    </source>
</evidence>
<protein>
    <submittedName>
        <fullName evidence="2">Uncharacterized protein</fullName>
    </submittedName>
</protein>
<reference evidence="5 6" key="1">
    <citation type="submission" date="2018-08" db="EMBL/GenBank/DDBJ databases">
        <title>A genome reference for cultivated species of the human gut microbiota.</title>
        <authorList>
            <person name="Zou Y."/>
            <person name="Xue W."/>
            <person name="Luo G."/>
        </authorList>
    </citation>
    <scope>NUCLEOTIDE SEQUENCE [LARGE SCALE GENOMIC DNA]</scope>
    <source>
        <strain evidence="4 7">AM22-7AC</strain>
        <strain evidence="3 6">AM32-6</strain>
        <strain evidence="2 5">TF01-20-2</strain>
    </source>
</reference>
<accession>A0A3E4UVA3</accession>
<sequence length="121" mass="14219">MHLHKLADLLSFHEVAVGGTLPQTEYYREKLKRLHPMQMLSSNILLPLYEISLSYMTVRGNYRQAKKYAFLAEYSEVDFEAELLLKDWIAEQNARKPYRKISNVQILEIQKIAYGILDIRS</sequence>
<dbReference type="EMBL" id="JAJBOM010000013">
    <property type="protein sequence ID" value="MCB5619525.1"/>
    <property type="molecule type" value="Genomic_DNA"/>
</dbReference>
<evidence type="ECO:0000313" key="5">
    <source>
        <dbReference type="Proteomes" id="UP000260808"/>
    </source>
</evidence>
<dbReference type="EMBL" id="QRIA01000002">
    <property type="protein sequence ID" value="RHG21985.1"/>
    <property type="molecule type" value="Genomic_DNA"/>
</dbReference>
<reference evidence="1" key="2">
    <citation type="submission" date="2021-10" db="EMBL/GenBank/DDBJ databases">
        <title>Collection of gut derived symbiotic bacterial strains cultured from healthy donors.</title>
        <authorList>
            <person name="Lin H."/>
            <person name="Littmann E."/>
            <person name="Claire K."/>
            <person name="Pamer E."/>
        </authorList>
    </citation>
    <scope>NUCLEOTIDE SEQUENCE</scope>
    <source>
        <strain evidence="1">MSK.23.18</strain>
    </source>
</reference>
<dbReference type="AlphaFoldDB" id="A0A3E4UVA3"/>
<dbReference type="Proteomes" id="UP000260808">
    <property type="component" value="Unassembled WGS sequence"/>
</dbReference>
<evidence type="ECO:0000313" key="2">
    <source>
        <dbReference type="EMBL" id="RGM16466.1"/>
    </source>
</evidence>
<gene>
    <name evidence="4" type="ORF">DW270_01665</name>
    <name evidence="3" type="ORF">DW812_07765</name>
    <name evidence="2" type="ORF">DXC31_17350</name>
    <name evidence="1" type="ORF">LIQ08_10235</name>
</gene>
<comment type="caution">
    <text evidence="2">The sequence shown here is derived from an EMBL/GenBank/DDBJ whole genome shotgun (WGS) entry which is preliminary data.</text>
</comment>
<evidence type="ECO:0000313" key="1">
    <source>
        <dbReference type="EMBL" id="MCB5619525.1"/>
    </source>
</evidence>
<dbReference type="RefSeq" id="WP_118043784.1">
    <property type="nucleotide sequence ID" value="NZ_BAABXJ010000003.1"/>
</dbReference>
<name>A0A3E4UVA3_MEDGN</name>
<dbReference type="EMBL" id="QSIR01000009">
    <property type="protein sequence ID" value="RHD06998.1"/>
    <property type="molecule type" value="Genomic_DNA"/>
</dbReference>
<proteinExistence type="predicted"/>
<evidence type="ECO:0000313" key="3">
    <source>
        <dbReference type="EMBL" id="RHD06998.1"/>
    </source>
</evidence>
<organism evidence="2 5">
    <name type="scientific">Mediterraneibacter gnavus</name>
    <name type="common">Ruminococcus gnavus</name>
    <dbReference type="NCBI Taxonomy" id="33038"/>
    <lineage>
        <taxon>Bacteria</taxon>
        <taxon>Bacillati</taxon>
        <taxon>Bacillota</taxon>
        <taxon>Clostridia</taxon>
        <taxon>Lachnospirales</taxon>
        <taxon>Lachnospiraceae</taxon>
        <taxon>Mediterraneibacter</taxon>
    </lineage>
</organism>
<dbReference type="Proteomes" id="UP000285697">
    <property type="component" value="Unassembled WGS sequence"/>
</dbReference>
<dbReference type="Proteomes" id="UP000284472">
    <property type="component" value="Unassembled WGS sequence"/>
</dbReference>